<keyword evidence="2" id="KW-0472">Membrane</keyword>
<comment type="similarity">
    <text evidence="1">Belongs to the DedA family.</text>
</comment>
<proteinExistence type="inferred from homology"/>
<evidence type="ECO:0000256" key="1">
    <source>
        <dbReference type="ARBA" id="ARBA00010792"/>
    </source>
</evidence>
<dbReference type="Pfam" id="PF09335">
    <property type="entry name" value="VTT_dom"/>
    <property type="match status" value="1"/>
</dbReference>
<feature type="transmembrane region" description="Helical" evidence="2">
    <location>
        <begin position="49"/>
        <end position="71"/>
    </location>
</feature>
<feature type="transmembrane region" description="Helical" evidence="2">
    <location>
        <begin position="369"/>
        <end position="389"/>
    </location>
</feature>
<evidence type="ECO:0008006" key="7">
    <source>
        <dbReference type="Google" id="ProtNLM"/>
    </source>
</evidence>
<feature type="domain" description="Phosphatidic acid phosphatase type 2/haloperoxidase" evidence="3">
    <location>
        <begin position="334"/>
        <end position="408"/>
    </location>
</feature>
<dbReference type="Pfam" id="PF01569">
    <property type="entry name" value="PAP2"/>
    <property type="match status" value="1"/>
</dbReference>
<name>A0ABM8V9R2_9BACL</name>
<feature type="transmembrane region" description="Helical" evidence="2">
    <location>
        <begin position="137"/>
        <end position="157"/>
    </location>
</feature>
<dbReference type="PANTHER" id="PTHR42709">
    <property type="entry name" value="ALKALINE PHOSPHATASE LIKE PROTEIN"/>
    <property type="match status" value="1"/>
</dbReference>
<feature type="transmembrane region" description="Helical" evidence="2">
    <location>
        <begin position="337"/>
        <end position="357"/>
    </location>
</feature>
<feature type="transmembrane region" description="Helical" evidence="2">
    <location>
        <begin position="395"/>
        <end position="416"/>
    </location>
</feature>
<keyword evidence="2" id="KW-1133">Transmembrane helix</keyword>
<accession>A0ABM8V9R2</accession>
<keyword evidence="6" id="KW-1185">Reference proteome</keyword>
<feature type="transmembrane region" description="Helical" evidence="2">
    <location>
        <begin position="219"/>
        <end position="239"/>
    </location>
</feature>
<dbReference type="InterPro" id="IPR032816">
    <property type="entry name" value="VTT_dom"/>
</dbReference>
<evidence type="ECO:0000313" key="6">
    <source>
        <dbReference type="Proteomes" id="UP000730618"/>
    </source>
</evidence>
<dbReference type="InterPro" id="IPR051311">
    <property type="entry name" value="DedA_domain"/>
</dbReference>
<feature type="transmembrane region" description="Helical" evidence="2">
    <location>
        <begin position="273"/>
        <end position="295"/>
    </location>
</feature>
<dbReference type="CDD" id="cd03392">
    <property type="entry name" value="PAP2_like_2"/>
    <property type="match status" value="1"/>
</dbReference>
<dbReference type="Proteomes" id="UP000730618">
    <property type="component" value="Unassembled WGS sequence"/>
</dbReference>
<evidence type="ECO:0000256" key="2">
    <source>
        <dbReference type="SAM" id="Phobius"/>
    </source>
</evidence>
<evidence type="ECO:0000259" key="4">
    <source>
        <dbReference type="Pfam" id="PF09335"/>
    </source>
</evidence>
<protein>
    <recommendedName>
        <fullName evidence="7">Phosphatase PAP2 family protein</fullName>
    </recommendedName>
</protein>
<comment type="caution">
    <text evidence="5">The sequence shown here is derived from an EMBL/GenBank/DDBJ whole genome shotgun (WGS) entry which is preliminary data.</text>
</comment>
<evidence type="ECO:0000259" key="3">
    <source>
        <dbReference type="Pfam" id="PF01569"/>
    </source>
</evidence>
<feature type="domain" description="VTT" evidence="4">
    <location>
        <begin position="30"/>
        <end position="155"/>
    </location>
</feature>
<keyword evidence="2" id="KW-0812">Transmembrane</keyword>
<dbReference type="EMBL" id="CAJVCE010000001">
    <property type="protein sequence ID" value="CAG7614073.1"/>
    <property type="molecule type" value="Genomic_DNA"/>
</dbReference>
<reference evidence="5 6" key="1">
    <citation type="submission" date="2021-06" db="EMBL/GenBank/DDBJ databases">
        <authorList>
            <person name="Criscuolo A."/>
        </authorList>
    </citation>
    <scope>NUCLEOTIDE SEQUENCE [LARGE SCALE GENOMIC DNA]</scope>
    <source>
        <strain evidence="6">CIP 111802</strain>
    </source>
</reference>
<evidence type="ECO:0000313" key="5">
    <source>
        <dbReference type="EMBL" id="CAG7614073.1"/>
    </source>
</evidence>
<dbReference type="InterPro" id="IPR000326">
    <property type="entry name" value="PAP2/HPO"/>
</dbReference>
<feature type="transmembrane region" description="Helical" evidence="2">
    <location>
        <begin position="169"/>
        <end position="189"/>
    </location>
</feature>
<dbReference type="PANTHER" id="PTHR42709:SF9">
    <property type="entry name" value="ALKALINE PHOSPHATASE LIKE PROTEIN"/>
    <property type="match status" value="1"/>
</dbReference>
<gene>
    <name evidence="5" type="ORF">PAECIP111802_00041</name>
</gene>
<sequence length="428" mass="48699">MHFIVHWMDTYGYVILVLLLVLEMLALPLPGEMLMSYVGLQVFHGTFSWPLSILLAWIGTCTGVTGAYWIGNRLGHPFFEKYGSRIHMGPDRLNQVSEWFAKFGNKLLVFAYFIPGVRHITGYFAGVTRIPFRSYAVYAYAGALLWTGTFISLGRLLGPEWEHFHRAATRYLIIGGCIALAAMIIVYAYRKYRRQIFDTAADLLGRGAASLHSLRKLRLLVTTACVVFLTFFALMVRLIEDFFSHEFTRFDRVTSYIIHELFDERWAAWMRGFAFLASMQVLVPIVAVSAAWILLRSRERRIELGFTVVLVIGGELWEEGLRRLFHRLDTGTAGFAFPSEQTFITLIYIGFAAYLLVRHRTAAWLRTAAFLLVIAVSLLVGLSRIYFGIQFPSDVAAGYVFGGVWLSLNIVLMEIFRFIKRSKGGNES</sequence>
<organism evidence="5 6">
    <name type="scientific">Paenibacillus allorhizosphaerae</name>
    <dbReference type="NCBI Taxonomy" id="2849866"/>
    <lineage>
        <taxon>Bacteria</taxon>
        <taxon>Bacillati</taxon>
        <taxon>Bacillota</taxon>
        <taxon>Bacilli</taxon>
        <taxon>Bacillales</taxon>
        <taxon>Paenibacillaceae</taxon>
        <taxon>Paenibacillus</taxon>
    </lineage>
</organism>
<feature type="transmembrane region" description="Helical" evidence="2">
    <location>
        <begin position="12"/>
        <end position="29"/>
    </location>
</feature>
<feature type="transmembrane region" description="Helical" evidence="2">
    <location>
        <begin position="302"/>
        <end position="317"/>
    </location>
</feature>